<protein>
    <recommendedName>
        <fullName evidence="10">Ig-like domain-containing protein</fullName>
    </recommendedName>
</protein>
<dbReference type="PROSITE" id="PS50835">
    <property type="entry name" value="IG_LIKE"/>
    <property type="match status" value="2"/>
</dbReference>
<dbReference type="Pfam" id="PF07686">
    <property type="entry name" value="V-set"/>
    <property type="match status" value="2"/>
</dbReference>
<dbReference type="PANTHER" id="PTHR19433">
    <property type="entry name" value="T-CELL RECEPTOR ALPHA CHAIN V REGION-RELATED"/>
    <property type="match status" value="1"/>
</dbReference>
<evidence type="ECO:0000256" key="5">
    <source>
        <dbReference type="ARBA" id="ARBA00023136"/>
    </source>
</evidence>
<organism evidence="11 12">
    <name type="scientific">Periophthalmus magnuspinnatus</name>
    <dbReference type="NCBI Taxonomy" id="409849"/>
    <lineage>
        <taxon>Eukaryota</taxon>
        <taxon>Metazoa</taxon>
        <taxon>Chordata</taxon>
        <taxon>Craniata</taxon>
        <taxon>Vertebrata</taxon>
        <taxon>Euteleostomi</taxon>
        <taxon>Actinopterygii</taxon>
        <taxon>Neopterygii</taxon>
        <taxon>Teleostei</taxon>
        <taxon>Neoteleostei</taxon>
        <taxon>Acanthomorphata</taxon>
        <taxon>Gobiaria</taxon>
        <taxon>Gobiiformes</taxon>
        <taxon>Gobioidei</taxon>
        <taxon>Gobiidae</taxon>
        <taxon>Oxudercinae</taxon>
        <taxon>Periophthalmus</taxon>
    </lineage>
</organism>
<feature type="signal peptide" evidence="9">
    <location>
        <begin position="1"/>
        <end position="20"/>
    </location>
</feature>
<proteinExistence type="predicted"/>
<dbReference type="Ensembl" id="ENSPMGT00000022850.1">
    <property type="protein sequence ID" value="ENSPMGP00000021450.1"/>
    <property type="gene ID" value="ENSPMGG00000017367.1"/>
</dbReference>
<evidence type="ECO:0000256" key="1">
    <source>
        <dbReference type="ARBA" id="ARBA00004236"/>
    </source>
</evidence>
<dbReference type="InterPro" id="IPR013106">
    <property type="entry name" value="Ig_V-set"/>
</dbReference>
<dbReference type="GO" id="GO:0005886">
    <property type="term" value="C:plasma membrane"/>
    <property type="evidence" value="ECO:0007669"/>
    <property type="project" value="UniProtKB-SubCell"/>
</dbReference>
<feature type="chain" id="PRO_5017469920" description="Ig-like domain-containing protein" evidence="9">
    <location>
        <begin position="21"/>
        <end position="303"/>
    </location>
</feature>
<sequence>RVLCVFHACLSSLCWAKAQSQSSFSQNTTPGATLNLNCQVYRGSRTLVWYKLDTSRRLQLMASANIITNKRKTLYTEERYSVQSSETSSILSVSNVTWEDAGTYYCGVINEYDVSFGPGTEVVVEGKSKPTPSPLQSVVQSPDYIRVQPNESVTLNCSFHISLCTKDHVSVRWKKKSFTSEILSWSNGTNNIVCEDKLKIGETSCVHKLTLTWKEFSSAEDETYFCVVTACGLTLQGTGTRIYLHNITTYSFYPNATALIWSYTVVGLVVFVLLWGIWRTSNKTGSPFSPVKFQGRYLFLHLK</sequence>
<comment type="subcellular location">
    <subcellularLocation>
        <location evidence="1">Cell membrane</location>
    </subcellularLocation>
</comment>
<dbReference type="InterPro" id="IPR007110">
    <property type="entry name" value="Ig-like_dom"/>
</dbReference>
<keyword evidence="5 8" id="KW-0472">Membrane</keyword>
<dbReference type="InterPro" id="IPR013783">
    <property type="entry name" value="Ig-like_fold"/>
</dbReference>
<dbReference type="STRING" id="409849.ENSPMGP00000021450"/>
<keyword evidence="6" id="KW-1015">Disulfide bond</keyword>
<feature type="domain" description="Ig-like" evidence="10">
    <location>
        <begin position="134"/>
        <end position="229"/>
    </location>
</feature>
<evidence type="ECO:0000256" key="3">
    <source>
        <dbReference type="ARBA" id="ARBA00022729"/>
    </source>
</evidence>
<keyword evidence="8" id="KW-1133">Transmembrane helix</keyword>
<dbReference type="CDD" id="cd00099">
    <property type="entry name" value="IgV"/>
    <property type="match status" value="1"/>
</dbReference>
<evidence type="ECO:0000313" key="12">
    <source>
        <dbReference type="Proteomes" id="UP000261520"/>
    </source>
</evidence>
<evidence type="ECO:0000256" key="9">
    <source>
        <dbReference type="SAM" id="SignalP"/>
    </source>
</evidence>
<keyword evidence="12" id="KW-1185">Reference proteome</keyword>
<dbReference type="InterPro" id="IPR003599">
    <property type="entry name" value="Ig_sub"/>
</dbReference>
<evidence type="ECO:0000256" key="2">
    <source>
        <dbReference type="ARBA" id="ARBA00022475"/>
    </source>
</evidence>
<dbReference type="Proteomes" id="UP000261520">
    <property type="component" value="Unplaced"/>
</dbReference>
<evidence type="ECO:0000256" key="8">
    <source>
        <dbReference type="SAM" id="Phobius"/>
    </source>
</evidence>
<dbReference type="GO" id="GO:0002376">
    <property type="term" value="P:immune system process"/>
    <property type="evidence" value="ECO:0007669"/>
    <property type="project" value="UniProtKB-KW"/>
</dbReference>
<dbReference type="InterPro" id="IPR036179">
    <property type="entry name" value="Ig-like_dom_sf"/>
</dbReference>
<evidence type="ECO:0000256" key="7">
    <source>
        <dbReference type="ARBA" id="ARBA00023180"/>
    </source>
</evidence>
<evidence type="ECO:0000313" key="11">
    <source>
        <dbReference type="Ensembl" id="ENSPMGP00000021450.1"/>
    </source>
</evidence>
<keyword evidence="4" id="KW-0391">Immunity</keyword>
<dbReference type="Gene3D" id="2.60.40.10">
    <property type="entry name" value="Immunoglobulins"/>
    <property type="match status" value="2"/>
</dbReference>
<reference evidence="11" key="2">
    <citation type="submission" date="2025-09" db="UniProtKB">
        <authorList>
            <consortium name="Ensembl"/>
        </authorList>
    </citation>
    <scope>IDENTIFICATION</scope>
</reference>
<evidence type="ECO:0000256" key="4">
    <source>
        <dbReference type="ARBA" id="ARBA00022859"/>
    </source>
</evidence>
<dbReference type="AlphaFoldDB" id="A0A3B4AXI9"/>
<dbReference type="GO" id="GO:0009617">
    <property type="term" value="P:response to bacterium"/>
    <property type="evidence" value="ECO:0007669"/>
    <property type="project" value="TreeGrafter"/>
</dbReference>
<keyword evidence="3 9" id="KW-0732">Signal</keyword>
<name>A0A3B4AXI9_9GOBI</name>
<feature type="transmembrane region" description="Helical" evidence="8">
    <location>
        <begin position="258"/>
        <end position="278"/>
    </location>
</feature>
<keyword evidence="7" id="KW-0325">Glycoprotein</keyword>
<dbReference type="SUPFAM" id="SSF48726">
    <property type="entry name" value="Immunoglobulin"/>
    <property type="match status" value="2"/>
</dbReference>
<accession>A0A3B4AXI9</accession>
<evidence type="ECO:0000256" key="6">
    <source>
        <dbReference type="ARBA" id="ARBA00023157"/>
    </source>
</evidence>
<dbReference type="InterPro" id="IPR052051">
    <property type="entry name" value="TCR_complex_component"/>
</dbReference>
<evidence type="ECO:0000259" key="10">
    <source>
        <dbReference type="PROSITE" id="PS50835"/>
    </source>
</evidence>
<reference evidence="11" key="1">
    <citation type="submission" date="2025-08" db="UniProtKB">
        <authorList>
            <consortium name="Ensembl"/>
        </authorList>
    </citation>
    <scope>IDENTIFICATION</scope>
</reference>
<feature type="domain" description="Ig-like" evidence="10">
    <location>
        <begin position="31"/>
        <end position="125"/>
    </location>
</feature>
<keyword evidence="2" id="KW-1003">Cell membrane</keyword>
<dbReference type="SMART" id="SM00409">
    <property type="entry name" value="IG"/>
    <property type="match status" value="2"/>
</dbReference>
<keyword evidence="8" id="KW-0812">Transmembrane</keyword>
<dbReference type="PANTHER" id="PTHR19433:SF111">
    <property type="entry name" value="T CELL RECEPTOR ALPHA VARIABLE 4"/>
    <property type="match status" value="1"/>
</dbReference>